<dbReference type="Proteomes" id="UP000729913">
    <property type="component" value="Unassembled WGS sequence"/>
</dbReference>
<evidence type="ECO:0000313" key="12">
    <source>
        <dbReference type="Proteomes" id="UP000729913"/>
    </source>
</evidence>
<dbReference type="Pfam" id="PF09011">
    <property type="entry name" value="HMG_box_2"/>
    <property type="match status" value="1"/>
</dbReference>
<accession>A0A8J5UV19</accession>
<keyword evidence="6" id="KW-0238">DNA-binding</keyword>
<feature type="domain" description="HMG box" evidence="9">
    <location>
        <begin position="4"/>
        <end position="64"/>
    </location>
</feature>
<dbReference type="GO" id="GO:0005634">
    <property type="term" value="C:nucleus"/>
    <property type="evidence" value="ECO:0007669"/>
    <property type="project" value="UniProtKB-SubCell"/>
</dbReference>
<dbReference type="GO" id="GO:0007283">
    <property type="term" value="P:spermatogenesis"/>
    <property type="evidence" value="ECO:0007669"/>
    <property type="project" value="TreeGrafter"/>
</dbReference>
<keyword evidence="5" id="KW-0221">Differentiation</keyword>
<dbReference type="Pfam" id="PF13017">
    <property type="entry name" value="Maelstrom"/>
    <property type="match status" value="1"/>
</dbReference>
<organism evidence="11 12">
    <name type="scientific">Cotesia typhae</name>
    <dbReference type="NCBI Taxonomy" id="2053667"/>
    <lineage>
        <taxon>Eukaryota</taxon>
        <taxon>Metazoa</taxon>
        <taxon>Ecdysozoa</taxon>
        <taxon>Arthropoda</taxon>
        <taxon>Hexapoda</taxon>
        <taxon>Insecta</taxon>
        <taxon>Pterygota</taxon>
        <taxon>Neoptera</taxon>
        <taxon>Endopterygota</taxon>
        <taxon>Hymenoptera</taxon>
        <taxon>Apocrita</taxon>
        <taxon>Ichneumonoidea</taxon>
        <taxon>Braconidae</taxon>
        <taxon>Microgastrinae</taxon>
        <taxon>Cotesia</taxon>
    </lineage>
</organism>
<dbReference type="GO" id="GO:0030154">
    <property type="term" value="P:cell differentiation"/>
    <property type="evidence" value="ECO:0007669"/>
    <property type="project" value="UniProtKB-KW"/>
</dbReference>
<dbReference type="GO" id="GO:0043186">
    <property type="term" value="C:P granule"/>
    <property type="evidence" value="ECO:0007669"/>
    <property type="project" value="TreeGrafter"/>
</dbReference>
<evidence type="ECO:0000313" key="11">
    <source>
        <dbReference type="EMBL" id="KAG8038355.1"/>
    </source>
</evidence>
<dbReference type="InterPro" id="IPR039259">
    <property type="entry name" value="Protein_maelstrom"/>
</dbReference>
<comment type="similarity">
    <text evidence="3">Belongs to the maelstrom family.</text>
</comment>
<evidence type="ECO:0000256" key="3">
    <source>
        <dbReference type="ARBA" id="ARBA00007057"/>
    </source>
</evidence>
<dbReference type="InterPro" id="IPR009071">
    <property type="entry name" value="HMG_box_dom"/>
</dbReference>
<sequence length="480" mass="55288">MPEKKEKSGFYYFMLDFQKAEEKNGKTIDLNQIRDDRKCEQEWKALSFAEKKRYNEMAKYKRGGGNSEEKLTGIGESLKLVEKREQERRDYLSRMEIHINNVVSQAYHSGDLKETPFYMIHVNWYYTKTNVEDNSVDYIPAEFAVVEFRLNEGIKRIYQDILKMKIETGYTREAMEHSDATHKIDVNENIPETKFEDLYTKFHDFLSSQDRPSLSASGQKLPILYTTRRIENVVRCFLNRMTEAAGVPHNTFNLYSLDYLFGTLMMHLNDNFPKESNRASLAEAEFDKDAFIFTSNIECAYHRNIEGTSEHCSQSVVTQWGYAICDYCCLILGIHMVSGKHRPYRIDEEVASGVHGMKIKKVEKVSVIKSETGVSEAYRLKVAERSRKEEELRKKQGRDILFIDHSQIQKPNPTVIISSVASSISSSLSYGSANASRSLRPPSTMSEIVKGSASTHVVLDDYRDFPALDGSQKSRQFKKL</sequence>
<dbReference type="PANTHER" id="PTHR21358:SF4">
    <property type="entry name" value="PROTEIN MAELSTROM HOMOLOG"/>
    <property type="match status" value="1"/>
</dbReference>
<evidence type="ECO:0000256" key="8">
    <source>
        <dbReference type="ARBA" id="ARBA00023242"/>
    </source>
</evidence>
<dbReference type="OrthoDB" id="24555at2759"/>
<dbReference type="AlphaFoldDB" id="A0A8J5UV19"/>
<proteinExistence type="inferred from homology"/>
<gene>
    <name evidence="11" type="ORF">G9C98_006682</name>
</gene>
<dbReference type="PANTHER" id="PTHR21358">
    <property type="entry name" value="PROTEIN MAELSTROM HOMOLOG"/>
    <property type="match status" value="1"/>
</dbReference>
<evidence type="ECO:0000259" key="9">
    <source>
        <dbReference type="Pfam" id="PF09011"/>
    </source>
</evidence>
<keyword evidence="8" id="KW-0539">Nucleus</keyword>
<dbReference type="GO" id="GO:0007140">
    <property type="term" value="P:male meiotic nuclear division"/>
    <property type="evidence" value="ECO:0007669"/>
    <property type="project" value="TreeGrafter"/>
</dbReference>
<keyword evidence="12" id="KW-1185">Reference proteome</keyword>
<keyword evidence="7" id="KW-0943">RNA-mediated gene silencing</keyword>
<keyword evidence="4" id="KW-0963">Cytoplasm</keyword>
<evidence type="ECO:0000256" key="1">
    <source>
        <dbReference type="ARBA" id="ARBA00004123"/>
    </source>
</evidence>
<dbReference type="InterPro" id="IPR024970">
    <property type="entry name" value="Maelstrom"/>
</dbReference>
<name>A0A8J5UV19_9HYME</name>
<evidence type="ECO:0000256" key="2">
    <source>
        <dbReference type="ARBA" id="ARBA00004496"/>
    </source>
</evidence>
<evidence type="ECO:0000256" key="6">
    <source>
        <dbReference type="ARBA" id="ARBA00023125"/>
    </source>
</evidence>
<dbReference type="EMBL" id="JAAOIC020000044">
    <property type="protein sequence ID" value="KAG8038355.1"/>
    <property type="molecule type" value="Genomic_DNA"/>
</dbReference>
<dbReference type="GO" id="GO:0043565">
    <property type="term" value="F:sequence-specific DNA binding"/>
    <property type="evidence" value="ECO:0007669"/>
    <property type="project" value="TreeGrafter"/>
</dbReference>
<comment type="caution">
    <text evidence="11">The sequence shown here is derived from an EMBL/GenBank/DDBJ whole genome shotgun (WGS) entry which is preliminary data.</text>
</comment>
<dbReference type="GO" id="GO:0060964">
    <property type="term" value="P:regulation of miRNA-mediated gene silencing"/>
    <property type="evidence" value="ECO:0007669"/>
    <property type="project" value="InterPro"/>
</dbReference>
<reference evidence="11" key="1">
    <citation type="submission" date="2020-03" db="EMBL/GenBank/DDBJ databases">
        <authorList>
            <person name="Chebbi M.A."/>
            <person name="Drezen J.M."/>
        </authorList>
    </citation>
    <scope>NUCLEOTIDE SEQUENCE</scope>
    <source>
        <tissue evidence="11">Whole body</tissue>
    </source>
</reference>
<evidence type="ECO:0000256" key="5">
    <source>
        <dbReference type="ARBA" id="ARBA00022782"/>
    </source>
</evidence>
<reference evidence="11" key="2">
    <citation type="submission" date="2021-04" db="EMBL/GenBank/DDBJ databases">
        <title>Genome-wide patterns of bracovirus chromosomal integration into multiple host tissues during parasitism.</title>
        <authorList>
            <person name="Chebbi M.A.C."/>
        </authorList>
    </citation>
    <scope>NUCLEOTIDE SEQUENCE</scope>
    <source>
        <tissue evidence="11">Whole body</tissue>
    </source>
</reference>
<evidence type="ECO:0000259" key="10">
    <source>
        <dbReference type="Pfam" id="PF13017"/>
    </source>
</evidence>
<dbReference type="GO" id="GO:0034587">
    <property type="term" value="P:piRNA processing"/>
    <property type="evidence" value="ECO:0007669"/>
    <property type="project" value="TreeGrafter"/>
</dbReference>
<comment type="subcellular location">
    <subcellularLocation>
        <location evidence="2">Cytoplasm</location>
    </subcellularLocation>
    <subcellularLocation>
        <location evidence="1">Nucleus</location>
    </subcellularLocation>
</comment>
<feature type="domain" description="Maelstrom" evidence="10">
    <location>
        <begin position="137"/>
        <end position="344"/>
    </location>
</feature>
<dbReference type="GO" id="GO:0045892">
    <property type="term" value="P:negative regulation of DNA-templated transcription"/>
    <property type="evidence" value="ECO:0007669"/>
    <property type="project" value="TreeGrafter"/>
</dbReference>
<evidence type="ECO:0000256" key="7">
    <source>
        <dbReference type="ARBA" id="ARBA00023158"/>
    </source>
</evidence>
<protein>
    <submittedName>
        <fullName evidence="11">Uncharacterized protein</fullName>
    </submittedName>
</protein>
<evidence type="ECO:0000256" key="4">
    <source>
        <dbReference type="ARBA" id="ARBA00022490"/>
    </source>
</evidence>